<proteinExistence type="inferred from homology"/>
<dbReference type="PANTHER" id="PTHR38766:SF1">
    <property type="entry name" value="FLAGELLAR PROTEIN FLIO"/>
    <property type="match status" value="1"/>
</dbReference>
<reference evidence="8 9" key="1">
    <citation type="submission" date="2024-02" db="EMBL/GenBank/DDBJ databases">
        <title>Marinospirillum sp. MEB 164 isolated from Lonar lake sediment.</title>
        <authorList>
            <person name="Joshi A."/>
            <person name="Thite S."/>
        </authorList>
    </citation>
    <scope>NUCLEOTIDE SEQUENCE [LARGE SCALE GENOMIC DNA]</scope>
    <source>
        <strain evidence="8 9">MEB164</strain>
    </source>
</reference>
<gene>
    <name evidence="8" type="primary">fliO</name>
    <name evidence="8" type="ORF">V6U78_01775</name>
</gene>
<keyword evidence="2 7" id="KW-0812">Transmembrane</keyword>
<evidence type="ECO:0000256" key="1">
    <source>
        <dbReference type="ARBA" id="ARBA00022475"/>
    </source>
</evidence>
<evidence type="ECO:0000256" key="4">
    <source>
        <dbReference type="ARBA" id="ARBA00023136"/>
    </source>
</evidence>
<dbReference type="Proteomes" id="UP001621714">
    <property type="component" value="Unassembled WGS sequence"/>
</dbReference>
<evidence type="ECO:0000313" key="8">
    <source>
        <dbReference type="EMBL" id="MFK7159768.1"/>
    </source>
</evidence>
<keyword evidence="1 7" id="KW-1003">Cell membrane</keyword>
<keyword evidence="8" id="KW-0282">Flagellum</keyword>
<name>A0ABW8PVR1_9GAMM</name>
<accession>A0ABW8PVR1</accession>
<sequence>MSNSKQAWQALSLLFLSGPVLAVESRGFSPTGLSALGQVTLGLAVVLLLLFALAWLVRRGRLLPHYQMRDEFKILAVLPLGQRERLLLIKVGAEQLLLGATAEQIRLLHKLETPLDFTPAAHEGARFAKILRDWQKPADSTSTPPQDARSHD</sequence>
<dbReference type="InterPro" id="IPR052205">
    <property type="entry name" value="FliO/MopB"/>
</dbReference>
<comment type="similarity">
    <text evidence="6 7">Belongs to the FliO/MopB family.</text>
</comment>
<keyword evidence="3 7" id="KW-1133">Transmembrane helix</keyword>
<protein>
    <recommendedName>
        <fullName evidence="7">Flagellar protein</fullName>
    </recommendedName>
</protein>
<evidence type="ECO:0000256" key="3">
    <source>
        <dbReference type="ARBA" id="ARBA00022989"/>
    </source>
</evidence>
<keyword evidence="9" id="KW-1185">Reference proteome</keyword>
<comment type="subcellular location">
    <subcellularLocation>
        <location evidence="7">Cell membrane</location>
    </subcellularLocation>
    <subcellularLocation>
        <location evidence="7">Bacterial flagellum basal body</location>
    </subcellularLocation>
</comment>
<dbReference type="Pfam" id="PF04347">
    <property type="entry name" value="FliO"/>
    <property type="match status" value="1"/>
</dbReference>
<evidence type="ECO:0000256" key="7">
    <source>
        <dbReference type="RuleBase" id="RU362064"/>
    </source>
</evidence>
<keyword evidence="8" id="KW-0969">Cilium</keyword>
<comment type="caution">
    <text evidence="8">The sequence shown here is derived from an EMBL/GenBank/DDBJ whole genome shotgun (WGS) entry which is preliminary data.</text>
</comment>
<keyword evidence="4 7" id="KW-0472">Membrane</keyword>
<dbReference type="PANTHER" id="PTHR38766">
    <property type="entry name" value="FLAGELLAR PROTEIN FLIO"/>
    <property type="match status" value="1"/>
</dbReference>
<evidence type="ECO:0000256" key="2">
    <source>
        <dbReference type="ARBA" id="ARBA00022692"/>
    </source>
</evidence>
<evidence type="ECO:0000256" key="5">
    <source>
        <dbReference type="ARBA" id="ARBA00023143"/>
    </source>
</evidence>
<organism evidence="8 9">
    <name type="scientific">Marinospirillum alkalitolerans</name>
    <dbReference type="NCBI Taxonomy" id="3123374"/>
    <lineage>
        <taxon>Bacteria</taxon>
        <taxon>Pseudomonadati</taxon>
        <taxon>Pseudomonadota</taxon>
        <taxon>Gammaproteobacteria</taxon>
        <taxon>Oceanospirillales</taxon>
        <taxon>Oceanospirillaceae</taxon>
        <taxon>Marinospirillum</taxon>
    </lineage>
</organism>
<keyword evidence="8" id="KW-0966">Cell projection</keyword>
<evidence type="ECO:0000313" key="9">
    <source>
        <dbReference type="Proteomes" id="UP001621714"/>
    </source>
</evidence>
<evidence type="ECO:0000256" key="6">
    <source>
        <dbReference type="ARBA" id="ARBA00037937"/>
    </source>
</evidence>
<dbReference type="NCBIfam" id="TIGR03500">
    <property type="entry name" value="FliO_TIGR"/>
    <property type="match status" value="1"/>
</dbReference>
<dbReference type="InterPro" id="IPR022781">
    <property type="entry name" value="Flagellar_biosynth_FliO"/>
</dbReference>
<dbReference type="RefSeq" id="WP_405336579.1">
    <property type="nucleotide sequence ID" value="NZ_JBANFI010000001.1"/>
</dbReference>
<keyword evidence="5 7" id="KW-0975">Bacterial flagellum</keyword>
<dbReference type="EMBL" id="JBANFI010000001">
    <property type="protein sequence ID" value="MFK7159768.1"/>
    <property type="molecule type" value="Genomic_DNA"/>
</dbReference>
<feature type="transmembrane region" description="Helical" evidence="7">
    <location>
        <begin position="38"/>
        <end position="57"/>
    </location>
</feature>